<evidence type="ECO:0000256" key="2">
    <source>
        <dbReference type="ARBA" id="ARBA00023002"/>
    </source>
</evidence>
<organism evidence="4 5">
    <name type="scientific">Peptoniphilus asaccharolyticus DSM 20463</name>
    <dbReference type="NCBI Taxonomy" id="573058"/>
    <lineage>
        <taxon>Bacteria</taxon>
        <taxon>Bacillati</taxon>
        <taxon>Bacillota</taxon>
        <taxon>Tissierellia</taxon>
        <taxon>Tissierellales</taxon>
        <taxon>Peptoniphilaceae</taxon>
        <taxon>Peptoniphilus</taxon>
    </lineage>
</organism>
<dbReference type="GO" id="GO:0016491">
    <property type="term" value="F:oxidoreductase activity"/>
    <property type="evidence" value="ECO:0007669"/>
    <property type="project" value="UniProtKB-KW"/>
</dbReference>
<evidence type="ECO:0000313" key="4">
    <source>
        <dbReference type="EMBL" id="SMB94235.1"/>
    </source>
</evidence>
<dbReference type="Gene3D" id="3.40.109.10">
    <property type="entry name" value="NADH Oxidase"/>
    <property type="match status" value="1"/>
</dbReference>
<protein>
    <submittedName>
        <fullName evidence="4">Nitroreductase</fullName>
    </submittedName>
</protein>
<accession>A0A1W1VLH4</accession>
<dbReference type="RefSeq" id="WP_084231679.1">
    <property type="nucleotide sequence ID" value="NZ_FWWR01000017.1"/>
</dbReference>
<evidence type="ECO:0000313" key="5">
    <source>
        <dbReference type="Proteomes" id="UP000192368"/>
    </source>
</evidence>
<dbReference type="Pfam" id="PF00881">
    <property type="entry name" value="Nitroreductase"/>
    <property type="match status" value="2"/>
</dbReference>
<keyword evidence="5" id="KW-1185">Reference proteome</keyword>
<dbReference type="OrthoDB" id="9783470at2"/>
<dbReference type="Proteomes" id="UP000192368">
    <property type="component" value="Unassembled WGS sequence"/>
</dbReference>
<dbReference type="PANTHER" id="PTHR43673">
    <property type="entry name" value="NAD(P)H NITROREDUCTASE YDGI-RELATED"/>
    <property type="match status" value="1"/>
</dbReference>
<proteinExistence type="inferred from homology"/>
<keyword evidence="2" id="KW-0560">Oxidoreductase</keyword>
<reference evidence="5" key="1">
    <citation type="submission" date="2017-04" db="EMBL/GenBank/DDBJ databases">
        <authorList>
            <person name="Varghese N."/>
            <person name="Submissions S."/>
        </authorList>
    </citation>
    <scope>NUCLEOTIDE SEQUENCE [LARGE SCALE GENOMIC DNA]</scope>
    <source>
        <strain evidence="5">DSM 20463</strain>
    </source>
</reference>
<evidence type="ECO:0000256" key="1">
    <source>
        <dbReference type="ARBA" id="ARBA00007118"/>
    </source>
</evidence>
<dbReference type="EMBL" id="FWWR01000017">
    <property type="protein sequence ID" value="SMB94235.1"/>
    <property type="molecule type" value="Genomic_DNA"/>
</dbReference>
<dbReference type="InterPro" id="IPR029479">
    <property type="entry name" value="Nitroreductase"/>
</dbReference>
<dbReference type="AlphaFoldDB" id="A0A1W1VLH4"/>
<gene>
    <name evidence="4" type="ORF">SAMN00017477_2200</name>
</gene>
<feature type="domain" description="Nitroreductase" evidence="3">
    <location>
        <begin position="72"/>
        <end position="151"/>
    </location>
</feature>
<sequence>MFKDLVEKRRSIRKYTEEPLKDSEIQDLILAGLKAPTAKNLDTVELIVVENEKTLEELSEFRETAAKHLKYAKCAIAVISNIEVSPDHNRQDACIAASFILLQAEDLDIGACWVNVYNKFDKNGKPADERIREILNIPSKYNVECVIALGYKAEEPKDKKEKNFKEDVHYEKY</sequence>
<dbReference type="PANTHER" id="PTHR43673:SF10">
    <property type="entry name" value="NADH DEHYDROGENASE_NAD(P)H NITROREDUCTASE XCC3605-RELATED"/>
    <property type="match status" value="1"/>
</dbReference>
<dbReference type="STRING" id="573058.SAMN00017477_2200"/>
<dbReference type="CDD" id="cd02151">
    <property type="entry name" value="nitroreductase"/>
    <property type="match status" value="1"/>
</dbReference>
<feature type="domain" description="Nitroreductase" evidence="3">
    <location>
        <begin position="7"/>
        <end position="61"/>
    </location>
</feature>
<dbReference type="SUPFAM" id="SSF55469">
    <property type="entry name" value="FMN-dependent nitroreductase-like"/>
    <property type="match status" value="1"/>
</dbReference>
<name>A0A1W1VLH4_PEPAS</name>
<evidence type="ECO:0000259" key="3">
    <source>
        <dbReference type="Pfam" id="PF00881"/>
    </source>
</evidence>
<comment type="similarity">
    <text evidence="1">Belongs to the nitroreductase family.</text>
</comment>
<dbReference type="InterPro" id="IPR000415">
    <property type="entry name" value="Nitroreductase-like"/>
</dbReference>